<protein>
    <submittedName>
        <fullName evidence="2">Uncharacterized protein</fullName>
    </submittedName>
</protein>
<dbReference type="Proteomes" id="UP000243499">
    <property type="component" value="Chromosome 5"/>
</dbReference>
<name>A0A2T8ILB3_9POAL</name>
<organism evidence="2">
    <name type="scientific">Panicum hallii</name>
    <dbReference type="NCBI Taxonomy" id="206008"/>
    <lineage>
        <taxon>Eukaryota</taxon>
        <taxon>Viridiplantae</taxon>
        <taxon>Streptophyta</taxon>
        <taxon>Embryophyta</taxon>
        <taxon>Tracheophyta</taxon>
        <taxon>Spermatophyta</taxon>
        <taxon>Magnoliopsida</taxon>
        <taxon>Liliopsida</taxon>
        <taxon>Poales</taxon>
        <taxon>Poaceae</taxon>
        <taxon>PACMAD clade</taxon>
        <taxon>Panicoideae</taxon>
        <taxon>Panicodae</taxon>
        <taxon>Paniceae</taxon>
        <taxon>Panicinae</taxon>
        <taxon>Panicum</taxon>
        <taxon>Panicum sect. Panicum</taxon>
    </lineage>
</organism>
<dbReference type="EMBL" id="CM008050">
    <property type="protein sequence ID" value="PVH38468.1"/>
    <property type="molecule type" value="Genomic_DNA"/>
</dbReference>
<dbReference type="Gramene" id="PVH38468">
    <property type="protein sequence ID" value="PVH38468"/>
    <property type="gene ID" value="PAHAL_5G266700"/>
</dbReference>
<keyword evidence="1" id="KW-0812">Transmembrane</keyword>
<dbReference type="AlphaFoldDB" id="A0A2T8ILB3"/>
<proteinExistence type="predicted"/>
<reference evidence="2" key="1">
    <citation type="submission" date="2018-04" db="EMBL/GenBank/DDBJ databases">
        <title>WGS assembly of Panicum hallii.</title>
        <authorList>
            <person name="Lovell J."/>
            <person name="Jenkins J."/>
            <person name="Lowry D."/>
            <person name="Mamidi S."/>
            <person name="Sreedasyam A."/>
            <person name="Weng X."/>
            <person name="Barry K."/>
            <person name="Bonette J."/>
            <person name="Campitelli B."/>
            <person name="Daum C."/>
            <person name="Gordon S."/>
            <person name="Gould B."/>
            <person name="Lipzen A."/>
            <person name="Macqueen A."/>
            <person name="Palacio-Mejia J."/>
            <person name="Plott C."/>
            <person name="Shakirov E."/>
            <person name="Shu S."/>
            <person name="Yoshinaga Y."/>
            <person name="Zane M."/>
            <person name="Rokhsar D."/>
            <person name="Grimwood J."/>
            <person name="Schmutz J."/>
            <person name="Juenger T."/>
        </authorList>
    </citation>
    <scope>NUCLEOTIDE SEQUENCE [LARGE SCALE GENOMIC DNA]</scope>
    <source>
        <strain evidence="2">FIL2</strain>
    </source>
</reference>
<gene>
    <name evidence="2" type="ORF">PAHAL_5G266700</name>
</gene>
<evidence type="ECO:0000256" key="1">
    <source>
        <dbReference type="SAM" id="Phobius"/>
    </source>
</evidence>
<evidence type="ECO:0000313" key="2">
    <source>
        <dbReference type="EMBL" id="PVH38468.1"/>
    </source>
</evidence>
<feature type="transmembrane region" description="Helical" evidence="1">
    <location>
        <begin position="47"/>
        <end position="68"/>
    </location>
</feature>
<sequence>MLQTPSGSLWTSVPLVVALVGELRDGADSDLQLARGFLRCGGVRMCLAIWAWFVISSSLEGLSIRLLLLKYIL</sequence>
<keyword evidence="1" id="KW-0472">Membrane</keyword>
<keyword evidence="1" id="KW-1133">Transmembrane helix</keyword>
<accession>A0A2T8ILB3</accession>